<evidence type="ECO:0000313" key="3">
    <source>
        <dbReference type="Proteomes" id="UP001188597"/>
    </source>
</evidence>
<dbReference type="Gene3D" id="3.40.50.300">
    <property type="entry name" value="P-loop containing nucleotide triphosphate hydrolases"/>
    <property type="match status" value="1"/>
</dbReference>
<accession>A0AA88V9M3</accession>
<dbReference type="AlphaFoldDB" id="A0AA88V9M3"/>
<evidence type="ECO:0000259" key="1">
    <source>
        <dbReference type="Pfam" id="PF00931"/>
    </source>
</evidence>
<evidence type="ECO:0000313" key="2">
    <source>
        <dbReference type="EMBL" id="KAK3002838.1"/>
    </source>
</evidence>
<organism evidence="2 3">
    <name type="scientific">Escallonia herrerae</name>
    <dbReference type="NCBI Taxonomy" id="1293975"/>
    <lineage>
        <taxon>Eukaryota</taxon>
        <taxon>Viridiplantae</taxon>
        <taxon>Streptophyta</taxon>
        <taxon>Embryophyta</taxon>
        <taxon>Tracheophyta</taxon>
        <taxon>Spermatophyta</taxon>
        <taxon>Magnoliopsida</taxon>
        <taxon>eudicotyledons</taxon>
        <taxon>Gunneridae</taxon>
        <taxon>Pentapetalae</taxon>
        <taxon>asterids</taxon>
        <taxon>campanulids</taxon>
        <taxon>Escalloniales</taxon>
        <taxon>Escalloniaceae</taxon>
        <taxon>Escallonia</taxon>
    </lineage>
</organism>
<protein>
    <recommendedName>
        <fullName evidence="1">NB-ARC domain-containing protein</fullName>
    </recommendedName>
</protein>
<proteinExistence type="predicted"/>
<dbReference type="InterPro" id="IPR002182">
    <property type="entry name" value="NB-ARC"/>
</dbReference>
<comment type="caution">
    <text evidence="2">The sequence shown here is derived from an EMBL/GenBank/DDBJ whole genome shotgun (WGS) entry which is preliminary data.</text>
</comment>
<gene>
    <name evidence="2" type="ORF">RJ639_019001</name>
</gene>
<dbReference type="EMBL" id="JAVXUP010002525">
    <property type="protein sequence ID" value="KAK3002838.1"/>
    <property type="molecule type" value="Genomic_DNA"/>
</dbReference>
<dbReference type="SUPFAM" id="SSF52540">
    <property type="entry name" value="P-loop containing nucleoside triphosphate hydrolases"/>
    <property type="match status" value="1"/>
</dbReference>
<reference evidence="2" key="1">
    <citation type="submission" date="2022-12" db="EMBL/GenBank/DDBJ databases">
        <title>Draft genome assemblies for two species of Escallonia (Escalloniales).</title>
        <authorList>
            <person name="Chanderbali A."/>
            <person name="Dervinis C."/>
            <person name="Anghel I."/>
            <person name="Soltis D."/>
            <person name="Soltis P."/>
            <person name="Zapata F."/>
        </authorList>
    </citation>
    <scope>NUCLEOTIDE SEQUENCE</scope>
    <source>
        <strain evidence="2">UCBG64.0493</strain>
        <tissue evidence="2">Leaf</tissue>
    </source>
</reference>
<dbReference type="InterPro" id="IPR027417">
    <property type="entry name" value="P-loop_NTPase"/>
</dbReference>
<name>A0AA88V9M3_9ASTE</name>
<sequence>MRNNDIFALCKSIGRQLSLLSPNDEWEVEDENKEEEDDENRENLKRKISEALSGKKFLLILDDDGCKVDEEETLKVLRTLLPLDQNDMYKVLITKAENDSGHFPEESRFEVKPFPVDESFSLLQERMESNIHETAGVNDLTKAFVEISRGFPAEIVMIGKVLSYFGQQESGVQTLENVLAEASDNENYSVAYLVCTKCQLLPTGILIDFRWRGSHFYRDYASVHYNDFPPDVSVTKGARVQFVIVHCAVYLYTAWK</sequence>
<keyword evidence="3" id="KW-1185">Reference proteome</keyword>
<dbReference type="Proteomes" id="UP001188597">
    <property type="component" value="Unassembled WGS sequence"/>
</dbReference>
<feature type="domain" description="NB-ARC" evidence="1">
    <location>
        <begin position="30"/>
        <end position="126"/>
    </location>
</feature>
<dbReference type="Pfam" id="PF00931">
    <property type="entry name" value="NB-ARC"/>
    <property type="match status" value="1"/>
</dbReference>
<dbReference type="GO" id="GO:0043531">
    <property type="term" value="F:ADP binding"/>
    <property type="evidence" value="ECO:0007669"/>
    <property type="project" value="InterPro"/>
</dbReference>